<feature type="region of interest" description="Disordered" evidence="1">
    <location>
        <begin position="119"/>
        <end position="139"/>
    </location>
</feature>
<gene>
    <name evidence="2" type="ORF">GCM10011487_23500</name>
</gene>
<evidence type="ECO:0000256" key="1">
    <source>
        <dbReference type="SAM" id="MobiDB-lite"/>
    </source>
</evidence>
<proteinExistence type="predicted"/>
<dbReference type="EMBL" id="BLJN01000002">
    <property type="protein sequence ID" value="GFE80350.1"/>
    <property type="molecule type" value="Genomic_DNA"/>
</dbReference>
<reference evidence="3" key="1">
    <citation type="submission" date="2020-01" db="EMBL/GenBank/DDBJ databases">
        <title>'Steroidobacter agaridevorans' sp. nov., agar-degrading bacteria isolated from rhizosphere soils.</title>
        <authorList>
            <person name="Ikenaga M."/>
            <person name="Kataoka M."/>
            <person name="Murouchi A."/>
            <person name="Katsuragi S."/>
            <person name="Sakai M."/>
        </authorList>
    </citation>
    <scope>NUCLEOTIDE SEQUENCE [LARGE SCALE GENOMIC DNA]</scope>
    <source>
        <strain evidence="3">YU21-B</strain>
    </source>
</reference>
<organism evidence="2 3">
    <name type="scientific">Steroidobacter agaridevorans</name>
    <dbReference type="NCBI Taxonomy" id="2695856"/>
    <lineage>
        <taxon>Bacteria</taxon>
        <taxon>Pseudomonadati</taxon>
        <taxon>Pseudomonadota</taxon>
        <taxon>Gammaproteobacteria</taxon>
        <taxon>Steroidobacterales</taxon>
        <taxon>Steroidobacteraceae</taxon>
        <taxon>Steroidobacter</taxon>
    </lineage>
</organism>
<dbReference type="Proteomes" id="UP000445000">
    <property type="component" value="Unassembled WGS sequence"/>
</dbReference>
<comment type="caution">
    <text evidence="2">The sequence shown here is derived from an EMBL/GenBank/DDBJ whole genome shotgun (WGS) entry which is preliminary data.</text>
</comment>
<evidence type="ECO:0000313" key="2">
    <source>
        <dbReference type="EMBL" id="GFE80350.1"/>
    </source>
</evidence>
<sequence>MEFHAVVDLLRAATNRYEASFASKLFATINPSAPVIDSVVLKNLGLRIPPASASNRAAGILRLHNELSRQLAEFLPTHNGQYLVQKFDAAYIAVAATVTPEENLDLALWQSRANAPLKGDARRAGRSSRRRSLRGDVPE</sequence>
<name>A0A829YAW6_9GAMM</name>
<evidence type="ECO:0000313" key="3">
    <source>
        <dbReference type="Proteomes" id="UP000445000"/>
    </source>
</evidence>
<keyword evidence="3" id="KW-1185">Reference proteome</keyword>
<accession>A0A829YAW6</accession>
<dbReference type="AlphaFoldDB" id="A0A829YAW6"/>
<protein>
    <submittedName>
        <fullName evidence="2">Uncharacterized protein</fullName>
    </submittedName>
</protein>